<dbReference type="EMBL" id="JAEHOD010000003">
    <property type="protein sequence ID" value="KAG2453595.1"/>
    <property type="molecule type" value="Genomic_DNA"/>
</dbReference>
<accession>A0A835WTS8</accession>
<sequence length="323" mass="34437">MPQEGGRSAEEVEQRLSEYQRLVRRRAAQTSREIKAAQDAKLKLAQAARDRLQAAKDFGTRVAVGNAKVLLRNRAAALSSADDAQEQVAAPDMDARPPPPVSAAKVHPAPLPAPKGLSVPDQLMLKKEQYPPPPPPPQPVAKEEPPLDQPAHMPGEEPRRPPASVLARQRLLAHCPSESAAAAALSDLANLDRSLGGIIAADIARSPEMQPQPGGFRTRVLQPLQPTNAAAAGSPGPTGKLYKGKLLPVVISSTDKLGMSRVAQKVADLGDKLMLPRLCSCPNSASPFDPMYVQKCARNCPLYGQTARYEALLTSILKAADVI</sequence>
<dbReference type="OrthoDB" id="535237at2759"/>
<evidence type="ECO:0000313" key="2">
    <source>
        <dbReference type="EMBL" id="KAG2453595.1"/>
    </source>
</evidence>
<proteinExistence type="predicted"/>
<organism evidence="2 3">
    <name type="scientific">Chlamydomonas schloesseri</name>
    <dbReference type="NCBI Taxonomy" id="2026947"/>
    <lineage>
        <taxon>Eukaryota</taxon>
        <taxon>Viridiplantae</taxon>
        <taxon>Chlorophyta</taxon>
        <taxon>core chlorophytes</taxon>
        <taxon>Chlorophyceae</taxon>
        <taxon>CS clade</taxon>
        <taxon>Chlamydomonadales</taxon>
        <taxon>Chlamydomonadaceae</taxon>
        <taxon>Chlamydomonas</taxon>
    </lineage>
</organism>
<name>A0A835WTS8_9CHLO</name>
<dbReference type="Proteomes" id="UP000613740">
    <property type="component" value="Unassembled WGS sequence"/>
</dbReference>
<evidence type="ECO:0000313" key="3">
    <source>
        <dbReference type="Proteomes" id="UP000613740"/>
    </source>
</evidence>
<protein>
    <submittedName>
        <fullName evidence="2">Uncharacterized protein</fullName>
    </submittedName>
</protein>
<feature type="region of interest" description="Disordered" evidence="1">
    <location>
        <begin position="76"/>
        <end position="163"/>
    </location>
</feature>
<reference evidence="2" key="1">
    <citation type="journal article" date="2020" name="bioRxiv">
        <title>Comparative genomics of Chlamydomonas.</title>
        <authorList>
            <person name="Craig R.J."/>
            <person name="Hasan A.R."/>
            <person name="Ness R.W."/>
            <person name="Keightley P.D."/>
        </authorList>
    </citation>
    <scope>NUCLEOTIDE SEQUENCE</scope>
    <source>
        <strain evidence="2">CCAP 11/173</strain>
    </source>
</reference>
<feature type="compositionally biased region" description="Pro residues" evidence="1">
    <location>
        <begin position="130"/>
        <end position="139"/>
    </location>
</feature>
<keyword evidence="3" id="KW-1185">Reference proteome</keyword>
<evidence type="ECO:0000256" key="1">
    <source>
        <dbReference type="SAM" id="MobiDB-lite"/>
    </source>
</evidence>
<gene>
    <name evidence="2" type="ORF">HYH02_001813</name>
</gene>
<dbReference type="AlphaFoldDB" id="A0A835WTS8"/>
<comment type="caution">
    <text evidence="2">The sequence shown here is derived from an EMBL/GenBank/DDBJ whole genome shotgun (WGS) entry which is preliminary data.</text>
</comment>